<sequence length="126" mass="13511">MATGEVRLEVPAAPEFLRISRIMAAGVASRVGFTLDEVEDLRIAIDEVCFSLVGARGRTGTISLRYLLEDHQLSVEGTGRFSDGLGNEPVVSALSNQILAAVVDECELSAGAEGPQFRLVKRHRSA</sequence>
<dbReference type="InterPro" id="IPR036890">
    <property type="entry name" value="HATPase_C_sf"/>
</dbReference>
<dbReference type="EMBL" id="CADCTB010000093">
    <property type="protein sequence ID" value="CAA9235631.1"/>
    <property type="molecule type" value="Genomic_DNA"/>
</dbReference>
<dbReference type="AlphaFoldDB" id="A0A6J4HWF0"/>
<accession>A0A6J4HWF0</accession>
<evidence type="ECO:0000313" key="1">
    <source>
        <dbReference type="EMBL" id="CAA9235631.1"/>
    </source>
</evidence>
<organism evidence="1">
    <name type="scientific">uncultured Acidimicrobiales bacterium</name>
    <dbReference type="NCBI Taxonomy" id="310071"/>
    <lineage>
        <taxon>Bacteria</taxon>
        <taxon>Bacillati</taxon>
        <taxon>Actinomycetota</taxon>
        <taxon>Acidimicrobiia</taxon>
        <taxon>Acidimicrobiales</taxon>
        <taxon>environmental samples</taxon>
    </lineage>
</organism>
<name>A0A6J4HWF0_9ACTN</name>
<reference evidence="1" key="1">
    <citation type="submission" date="2020-02" db="EMBL/GenBank/DDBJ databases">
        <authorList>
            <person name="Meier V. D."/>
        </authorList>
    </citation>
    <scope>NUCLEOTIDE SEQUENCE</scope>
    <source>
        <strain evidence="1">AVDCRST_MAG10</strain>
    </source>
</reference>
<protein>
    <recommendedName>
        <fullName evidence="2">Serine-protein kinase RsbW</fullName>
    </recommendedName>
</protein>
<dbReference type="Gene3D" id="3.30.565.10">
    <property type="entry name" value="Histidine kinase-like ATPase, C-terminal domain"/>
    <property type="match status" value="1"/>
</dbReference>
<evidence type="ECO:0008006" key="2">
    <source>
        <dbReference type="Google" id="ProtNLM"/>
    </source>
</evidence>
<proteinExistence type="predicted"/>
<gene>
    <name evidence="1" type="ORF">AVDCRST_MAG10-1378</name>
</gene>